<dbReference type="EMBL" id="JAQQXR010000002">
    <property type="protein sequence ID" value="MDC8757294.1"/>
    <property type="molecule type" value="Genomic_DNA"/>
</dbReference>
<name>A0ABT5JXC7_9BURK</name>
<accession>A0ABT5JXC7</accession>
<organism evidence="2 3">
    <name type="scientific">Janthinobacterium fluminis</name>
    <dbReference type="NCBI Taxonomy" id="2987524"/>
    <lineage>
        <taxon>Bacteria</taxon>
        <taxon>Pseudomonadati</taxon>
        <taxon>Pseudomonadota</taxon>
        <taxon>Betaproteobacteria</taxon>
        <taxon>Burkholderiales</taxon>
        <taxon>Oxalobacteraceae</taxon>
        <taxon>Janthinobacterium</taxon>
    </lineage>
</organism>
<feature type="compositionally biased region" description="Polar residues" evidence="1">
    <location>
        <begin position="8"/>
        <end position="19"/>
    </location>
</feature>
<evidence type="ECO:0000256" key="1">
    <source>
        <dbReference type="SAM" id="MobiDB-lite"/>
    </source>
</evidence>
<evidence type="ECO:0000313" key="3">
    <source>
        <dbReference type="Proteomes" id="UP001221208"/>
    </source>
</evidence>
<proteinExistence type="predicted"/>
<keyword evidence="3" id="KW-1185">Reference proteome</keyword>
<sequence length="424" mass="48072">MGTYTDKIPQNKSPSTVHGATQKHGGGGSISQFVDERPAALAQRKLQELANSNSRVASLRAYQHMANDHAVRQRQAIQGKQGLVQRRPWEDAQNHGEKAWEDVKRSWLYFPGQKTINKLAEKNSVIESLSDSRVLEIENEIKIDAEIKKQPLKGAVEKGQGYRGMMEASVLALWANIPDTDRAKWDENFINDYFPYLVLDEPSSEFDIALYQMLRNECTVESVWNKHNIKIQELLPNIVSVDNLDEWKEGQPIPLPGAEYGEKEFKVGWKGSAVVNAVRRGDNESGLKGKQKFGEYTGHYDLGAGWLKAEGSYREGDSLQQNEIIYQIWRAAHNNENLDMNDASQRMPLRRIIRNHVVNKESRPILENLVDGQYAFDSPEYDILASTPNVRATLFLVKDRGKELGITGISKVEFKSPDVIIYFT</sequence>
<feature type="region of interest" description="Disordered" evidence="1">
    <location>
        <begin position="1"/>
        <end position="32"/>
    </location>
</feature>
<dbReference type="RefSeq" id="WP_273669975.1">
    <property type="nucleotide sequence ID" value="NZ_JAQQXR010000002.1"/>
</dbReference>
<gene>
    <name evidence="2" type="ORF">OIK44_06795</name>
</gene>
<dbReference type="Proteomes" id="UP001221208">
    <property type="component" value="Unassembled WGS sequence"/>
</dbReference>
<evidence type="ECO:0000313" key="2">
    <source>
        <dbReference type="EMBL" id="MDC8757294.1"/>
    </source>
</evidence>
<protein>
    <submittedName>
        <fullName evidence="2">Uncharacterized protein</fullName>
    </submittedName>
</protein>
<comment type="caution">
    <text evidence="2">The sequence shown here is derived from an EMBL/GenBank/DDBJ whole genome shotgun (WGS) entry which is preliminary data.</text>
</comment>
<reference evidence="2 3" key="1">
    <citation type="submission" date="2022-10" db="EMBL/GenBank/DDBJ databases">
        <title>Janthinobacterium sp. hw3 Genome sequencing.</title>
        <authorList>
            <person name="Park S."/>
        </authorList>
    </citation>
    <scope>NUCLEOTIDE SEQUENCE [LARGE SCALE GENOMIC DNA]</scope>
    <source>
        <strain evidence="3">hw3</strain>
    </source>
</reference>